<dbReference type="PIRSF" id="PIRSF004923">
    <property type="entry name" value="RseC"/>
    <property type="match status" value="1"/>
</dbReference>
<dbReference type="PANTHER" id="PTHR35867:SF1">
    <property type="entry name" value="PROTEIN RSEC"/>
    <property type="match status" value="1"/>
</dbReference>
<feature type="transmembrane region" description="Helical" evidence="1">
    <location>
        <begin position="80"/>
        <end position="103"/>
    </location>
</feature>
<gene>
    <name evidence="2" type="ORF">HCJ96_02725</name>
</gene>
<keyword evidence="1" id="KW-0472">Membrane</keyword>
<keyword evidence="3" id="KW-1185">Reference proteome</keyword>
<evidence type="ECO:0000313" key="3">
    <source>
        <dbReference type="Proteomes" id="UP000709336"/>
    </source>
</evidence>
<dbReference type="RefSeq" id="WP_169209517.1">
    <property type="nucleotide sequence ID" value="NZ_JAATNW010000002.1"/>
</dbReference>
<dbReference type="PANTHER" id="PTHR35867">
    <property type="entry name" value="PROTEIN RSEC"/>
    <property type="match status" value="1"/>
</dbReference>
<keyword evidence="1" id="KW-1133">Transmembrane helix</keyword>
<evidence type="ECO:0000313" key="2">
    <source>
        <dbReference type="EMBL" id="NMH58935.1"/>
    </source>
</evidence>
<protein>
    <submittedName>
        <fullName evidence="2">SoxR reducing system RseC family protein</fullName>
    </submittedName>
</protein>
<keyword evidence="1" id="KW-0812">Transmembrane</keyword>
<reference evidence="2 3" key="1">
    <citation type="submission" date="2020-03" db="EMBL/GenBank/DDBJ databases">
        <title>Alteromonas ponticola sp. nov., isolated from seawater.</title>
        <authorList>
            <person name="Yoon J.-H."/>
            <person name="Kim Y.-O."/>
        </authorList>
    </citation>
    <scope>NUCLEOTIDE SEQUENCE [LARGE SCALE GENOMIC DNA]</scope>
    <source>
        <strain evidence="2 3">MYP5</strain>
    </source>
</reference>
<dbReference type="Pfam" id="PF04246">
    <property type="entry name" value="RseC_MucC"/>
    <property type="match status" value="1"/>
</dbReference>
<feature type="transmembrane region" description="Helical" evidence="1">
    <location>
        <begin position="109"/>
        <end position="130"/>
    </location>
</feature>
<dbReference type="InterPro" id="IPR026268">
    <property type="entry name" value="RseC"/>
</dbReference>
<dbReference type="Proteomes" id="UP000709336">
    <property type="component" value="Unassembled WGS sequence"/>
</dbReference>
<evidence type="ECO:0000256" key="1">
    <source>
        <dbReference type="SAM" id="Phobius"/>
    </source>
</evidence>
<sequence>MIVENATVIAVNDEWVTVEAAIKTTCNGCQASDDCGTGVVSRALAPRAQQLTIKTPMAVKVGDVVKVGVPEVGILAASAWLYLLPLGVFLVSALVFSSLLPSLGLISELWVLLASASVTLVGFVQTSRWLKSKDSTKYQPVILSSSDFS</sequence>
<organism evidence="2 3">
    <name type="scientific">Alteromonas ponticola</name>
    <dbReference type="NCBI Taxonomy" id="2720613"/>
    <lineage>
        <taxon>Bacteria</taxon>
        <taxon>Pseudomonadati</taxon>
        <taxon>Pseudomonadota</taxon>
        <taxon>Gammaproteobacteria</taxon>
        <taxon>Alteromonadales</taxon>
        <taxon>Alteromonadaceae</taxon>
        <taxon>Alteromonas/Salinimonas group</taxon>
        <taxon>Alteromonas</taxon>
    </lineage>
</organism>
<dbReference type="InterPro" id="IPR007359">
    <property type="entry name" value="SigmaE_reg_RseC_MucC"/>
</dbReference>
<proteinExistence type="predicted"/>
<accession>A0ABX1QXF9</accession>
<name>A0ABX1QXF9_9ALTE</name>
<dbReference type="EMBL" id="JAATNW010000002">
    <property type="protein sequence ID" value="NMH58935.1"/>
    <property type="molecule type" value="Genomic_DNA"/>
</dbReference>
<comment type="caution">
    <text evidence="2">The sequence shown here is derived from an EMBL/GenBank/DDBJ whole genome shotgun (WGS) entry which is preliminary data.</text>
</comment>